<gene>
    <name evidence="1" type="ORF">BD626DRAFT_545803</name>
</gene>
<name>A0A550CPC9_9AGAR</name>
<evidence type="ECO:0000313" key="2">
    <source>
        <dbReference type="Proteomes" id="UP000320762"/>
    </source>
</evidence>
<organism evidence="1 2">
    <name type="scientific">Schizophyllum amplum</name>
    <dbReference type="NCBI Taxonomy" id="97359"/>
    <lineage>
        <taxon>Eukaryota</taxon>
        <taxon>Fungi</taxon>
        <taxon>Dikarya</taxon>
        <taxon>Basidiomycota</taxon>
        <taxon>Agaricomycotina</taxon>
        <taxon>Agaricomycetes</taxon>
        <taxon>Agaricomycetidae</taxon>
        <taxon>Agaricales</taxon>
        <taxon>Schizophyllaceae</taxon>
        <taxon>Schizophyllum</taxon>
    </lineage>
</organism>
<dbReference type="OrthoDB" id="2845878at2759"/>
<sequence length="389" mass="44174">MPNPKGQNGQNNGIQPPDDILRTVLFDFARRNLSNDARVAELSARFGYNIGTRKLMRLNKEFDVPSKRKLPAAPVVISRVMEKVNQDEAMRNSPQAIADQLRSDPFKETFPVGRDQVRRIMWANEPEGSAIRQPGYKHPVIECGVITTTALQMEVHFDGHEKLSFQALSLGDGIGVPIYGGREQLSGRIGVLKAVPNDRNNVVIGHCFLDHIEASQNLMSVQATMDKGTEVGWIIHLQEELRRRLMPDLDCNEFPSFVNIPSTRNVIIEGLWHWFRKSYGLNMKALLLKEKADGVFIPGNMLHTNLFRWLWPKIIQRVLDQFRAYWNLHKIRKQADKPNPSGASPDDIWSHHAAFGYPSVGAWTLIGRPELVPQHGWDIFGTMLMYLEG</sequence>
<dbReference type="Proteomes" id="UP000320762">
    <property type="component" value="Unassembled WGS sequence"/>
</dbReference>
<dbReference type="EMBL" id="VDMD01000003">
    <property type="protein sequence ID" value="TRM66661.1"/>
    <property type="molecule type" value="Genomic_DNA"/>
</dbReference>
<accession>A0A550CPC9</accession>
<proteinExistence type="predicted"/>
<dbReference type="AlphaFoldDB" id="A0A550CPC9"/>
<reference evidence="1 2" key="1">
    <citation type="journal article" date="2019" name="New Phytol.">
        <title>Comparative genomics reveals unique wood-decay strategies and fruiting body development in the Schizophyllaceae.</title>
        <authorList>
            <person name="Almasi E."/>
            <person name="Sahu N."/>
            <person name="Krizsan K."/>
            <person name="Balint B."/>
            <person name="Kovacs G.M."/>
            <person name="Kiss B."/>
            <person name="Cseklye J."/>
            <person name="Drula E."/>
            <person name="Henrissat B."/>
            <person name="Nagy I."/>
            <person name="Chovatia M."/>
            <person name="Adam C."/>
            <person name="LaButti K."/>
            <person name="Lipzen A."/>
            <person name="Riley R."/>
            <person name="Grigoriev I.V."/>
            <person name="Nagy L.G."/>
        </authorList>
    </citation>
    <scope>NUCLEOTIDE SEQUENCE [LARGE SCALE GENOMIC DNA]</scope>
    <source>
        <strain evidence="1 2">NL-1724</strain>
    </source>
</reference>
<protein>
    <submittedName>
        <fullName evidence="1">Uncharacterized protein</fullName>
    </submittedName>
</protein>
<dbReference type="STRING" id="97359.A0A550CPC9"/>
<evidence type="ECO:0000313" key="1">
    <source>
        <dbReference type="EMBL" id="TRM66661.1"/>
    </source>
</evidence>
<comment type="caution">
    <text evidence="1">The sequence shown here is derived from an EMBL/GenBank/DDBJ whole genome shotgun (WGS) entry which is preliminary data.</text>
</comment>
<keyword evidence="2" id="KW-1185">Reference proteome</keyword>